<dbReference type="STRING" id="1068978.AMETH_1158"/>
<proteinExistence type="predicted"/>
<dbReference type="HOGENOM" id="CLU_176213_3_0_11"/>
<feature type="transmembrane region" description="Helical" evidence="1">
    <location>
        <begin position="49"/>
        <end position="72"/>
    </location>
</feature>
<evidence type="ECO:0000313" key="2">
    <source>
        <dbReference type="EMBL" id="AIJ21250.1"/>
    </source>
</evidence>
<dbReference type="PATRIC" id="fig|1068978.7.peg.1218"/>
<name>A0A076MQV4_AMYME</name>
<dbReference type="EMBL" id="CP009110">
    <property type="protein sequence ID" value="AIJ21250.1"/>
    <property type="molecule type" value="Genomic_DNA"/>
</dbReference>
<dbReference type="eggNOG" id="ENOG5033CIU">
    <property type="taxonomic scope" value="Bacteria"/>
</dbReference>
<organism evidence="2 3">
    <name type="scientific">Amycolatopsis methanolica 239</name>
    <dbReference type="NCBI Taxonomy" id="1068978"/>
    <lineage>
        <taxon>Bacteria</taxon>
        <taxon>Bacillati</taxon>
        <taxon>Actinomycetota</taxon>
        <taxon>Actinomycetes</taxon>
        <taxon>Pseudonocardiales</taxon>
        <taxon>Pseudonocardiaceae</taxon>
        <taxon>Amycolatopsis</taxon>
        <taxon>Amycolatopsis methanolica group</taxon>
    </lineage>
</organism>
<feature type="transmembrane region" description="Helical" evidence="1">
    <location>
        <begin position="6"/>
        <end position="28"/>
    </location>
</feature>
<keyword evidence="1" id="KW-0472">Membrane</keyword>
<keyword evidence="1" id="KW-1133">Transmembrane helix</keyword>
<reference evidence="2 3" key="1">
    <citation type="submission" date="2014-07" db="EMBL/GenBank/DDBJ databases">
        <title>Whole Genome Sequence of the Amycolatopsis methanolica 239.</title>
        <authorList>
            <person name="Tang B."/>
        </authorList>
    </citation>
    <scope>NUCLEOTIDE SEQUENCE [LARGE SCALE GENOMIC DNA]</scope>
    <source>
        <strain evidence="2 3">239</strain>
    </source>
</reference>
<evidence type="ECO:0000256" key="1">
    <source>
        <dbReference type="SAM" id="Phobius"/>
    </source>
</evidence>
<dbReference type="RefSeq" id="WP_017987116.1">
    <property type="nucleotide sequence ID" value="NZ_AQUL01000001.1"/>
</dbReference>
<protein>
    <submittedName>
        <fullName evidence="2">Uncharacterized protein</fullName>
    </submittedName>
</protein>
<keyword evidence="3" id="KW-1185">Reference proteome</keyword>
<sequence>MHIDWAALGSVFVTALAAVAVVTGLFAVGVRGVAARADARETGASGTAGAVTAGVCFAACAAVVLYGIYLIVTA</sequence>
<keyword evidence="1" id="KW-0812">Transmembrane</keyword>
<dbReference type="AlphaFoldDB" id="A0A076MQV4"/>
<accession>A0A076MQV4</accession>
<gene>
    <name evidence="2" type="ORF">AMETH_1158</name>
</gene>
<dbReference type="Proteomes" id="UP000062973">
    <property type="component" value="Chromosome"/>
</dbReference>
<evidence type="ECO:0000313" key="3">
    <source>
        <dbReference type="Proteomes" id="UP000062973"/>
    </source>
</evidence>
<dbReference type="KEGG" id="amq:AMETH_1158"/>